<sequence>MKILNRRDFGVDLGLALAAAILLPAKKARADNDLDVHIDNFVFQPAELKIKVGTTVTWTNRDDIPHTVVSAGKFRSKTLDTDDKFSFTFTNAGDYKYFCSLHPHMTGMIKVE</sequence>
<protein>
    <submittedName>
        <fullName evidence="2">Amicyanin</fullName>
    </submittedName>
</protein>
<organism evidence="2 3">
    <name type="scientific">Bradyrhizobium arachidis</name>
    <dbReference type="NCBI Taxonomy" id="858423"/>
    <lineage>
        <taxon>Bacteria</taxon>
        <taxon>Pseudomonadati</taxon>
        <taxon>Pseudomonadota</taxon>
        <taxon>Alphaproteobacteria</taxon>
        <taxon>Hyphomicrobiales</taxon>
        <taxon>Nitrobacteraceae</taxon>
        <taxon>Bradyrhizobium</taxon>
    </lineage>
</organism>
<evidence type="ECO:0000313" key="2">
    <source>
        <dbReference type="EMBL" id="QOZ67740.1"/>
    </source>
</evidence>
<proteinExistence type="predicted"/>
<dbReference type="PANTHER" id="PTHR36507">
    <property type="entry name" value="BLL1555 PROTEIN"/>
    <property type="match status" value="1"/>
</dbReference>
<name>A0AAE7NQL9_9BRAD</name>
<dbReference type="Proteomes" id="UP000594015">
    <property type="component" value="Chromosome"/>
</dbReference>
<evidence type="ECO:0000313" key="3">
    <source>
        <dbReference type="Proteomes" id="UP000594015"/>
    </source>
</evidence>
<dbReference type="AlphaFoldDB" id="A0AAE7NQL9"/>
<gene>
    <name evidence="2" type="ORF">WN72_16535</name>
</gene>
<dbReference type="Gene3D" id="2.60.40.420">
    <property type="entry name" value="Cupredoxins - blue copper proteins"/>
    <property type="match status" value="1"/>
</dbReference>
<dbReference type="EMBL" id="CP030050">
    <property type="protein sequence ID" value="QOZ67740.1"/>
    <property type="molecule type" value="Genomic_DNA"/>
</dbReference>
<dbReference type="InterPro" id="IPR035668">
    <property type="entry name" value="Amicyanin"/>
</dbReference>
<dbReference type="InterPro" id="IPR028096">
    <property type="entry name" value="EfeO_Cupredoxin"/>
</dbReference>
<evidence type="ECO:0000259" key="1">
    <source>
        <dbReference type="Pfam" id="PF13473"/>
    </source>
</evidence>
<dbReference type="RefSeq" id="WP_092217181.1">
    <property type="nucleotide sequence ID" value="NZ_CP030050.1"/>
</dbReference>
<dbReference type="CDD" id="cd13921">
    <property type="entry name" value="Amicyanin"/>
    <property type="match status" value="1"/>
</dbReference>
<accession>A0AAE7NQL9</accession>
<dbReference type="PANTHER" id="PTHR36507:SF1">
    <property type="entry name" value="BLL1555 PROTEIN"/>
    <property type="match status" value="1"/>
</dbReference>
<dbReference type="Pfam" id="PF13473">
    <property type="entry name" value="Cupredoxin_1"/>
    <property type="match status" value="1"/>
</dbReference>
<feature type="domain" description="EfeO-type cupredoxin-like" evidence="1">
    <location>
        <begin position="16"/>
        <end position="109"/>
    </location>
</feature>
<reference evidence="2 3" key="1">
    <citation type="submission" date="2018-06" db="EMBL/GenBank/DDBJ databases">
        <title>Comparative genomics of Bradyrhizobium nodulating Arachidis hypogaea.</title>
        <authorList>
            <person name="Li Y."/>
        </authorList>
    </citation>
    <scope>NUCLEOTIDE SEQUENCE [LARGE SCALE GENOMIC DNA]</scope>
    <source>
        <strain evidence="2 3">CCBAU 051107</strain>
    </source>
</reference>
<dbReference type="KEGG" id="barh:WN72_16535"/>
<dbReference type="SUPFAM" id="SSF49503">
    <property type="entry name" value="Cupredoxins"/>
    <property type="match status" value="1"/>
</dbReference>
<dbReference type="InterPro" id="IPR052721">
    <property type="entry name" value="ET_Amicyanin"/>
</dbReference>
<dbReference type="InterPro" id="IPR008972">
    <property type="entry name" value="Cupredoxin"/>
</dbReference>